<name>A0A226CZ77_FOLCA</name>
<reference evidence="1 2" key="1">
    <citation type="submission" date="2015-12" db="EMBL/GenBank/DDBJ databases">
        <title>The genome of Folsomia candida.</title>
        <authorList>
            <person name="Faddeeva A."/>
            <person name="Derks M.F."/>
            <person name="Anvar Y."/>
            <person name="Smit S."/>
            <person name="Van Straalen N."/>
            <person name="Roelofs D."/>
        </authorList>
    </citation>
    <scope>NUCLEOTIDE SEQUENCE [LARGE SCALE GENOMIC DNA]</scope>
    <source>
        <strain evidence="1 2">VU population</strain>
        <tissue evidence="1">Whole body</tissue>
    </source>
</reference>
<organism evidence="1 2">
    <name type="scientific">Folsomia candida</name>
    <name type="common">Springtail</name>
    <dbReference type="NCBI Taxonomy" id="158441"/>
    <lineage>
        <taxon>Eukaryota</taxon>
        <taxon>Metazoa</taxon>
        <taxon>Ecdysozoa</taxon>
        <taxon>Arthropoda</taxon>
        <taxon>Hexapoda</taxon>
        <taxon>Collembola</taxon>
        <taxon>Entomobryomorpha</taxon>
        <taxon>Isotomoidea</taxon>
        <taxon>Isotomidae</taxon>
        <taxon>Proisotominae</taxon>
        <taxon>Folsomia</taxon>
    </lineage>
</organism>
<feature type="non-terminal residue" evidence="1">
    <location>
        <position position="134"/>
    </location>
</feature>
<keyword evidence="2" id="KW-1185">Reference proteome</keyword>
<proteinExistence type="predicted"/>
<dbReference type="Proteomes" id="UP000198287">
    <property type="component" value="Unassembled WGS sequence"/>
</dbReference>
<dbReference type="EMBL" id="LNIX01000051">
    <property type="protein sequence ID" value="OXA37924.1"/>
    <property type="molecule type" value="Genomic_DNA"/>
</dbReference>
<dbReference type="AlphaFoldDB" id="A0A226CZ77"/>
<sequence length="134" mass="15575">MSCKDLDKISKMQPMPRFPLSLSSLTFTGELDPQEMECLLKFPVTLKNLGIEIVFETDNRSVHELPTILYKLLKKHSPTLEKLSIDICLPNYDGELEWKFPVFPALKRLRICNYSELHNLEWNLKRAAGQEILQ</sequence>
<comment type="caution">
    <text evidence="1">The sequence shown here is derived from an EMBL/GenBank/DDBJ whole genome shotgun (WGS) entry which is preliminary data.</text>
</comment>
<protein>
    <submittedName>
        <fullName evidence="1">Uncharacterized protein</fullName>
    </submittedName>
</protein>
<accession>A0A226CZ77</accession>
<gene>
    <name evidence="1" type="ORF">Fcan01_27368</name>
</gene>
<evidence type="ECO:0000313" key="2">
    <source>
        <dbReference type="Proteomes" id="UP000198287"/>
    </source>
</evidence>
<evidence type="ECO:0000313" key="1">
    <source>
        <dbReference type="EMBL" id="OXA37924.1"/>
    </source>
</evidence>